<dbReference type="STRING" id="1121279.SAMN02745887_02447"/>
<dbReference type="GO" id="GO:0016747">
    <property type="term" value="F:acyltransferase activity, transferring groups other than amino-acyl groups"/>
    <property type="evidence" value="ECO:0007669"/>
    <property type="project" value="InterPro"/>
</dbReference>
<protein>
    <submittedName>
        <fullName evidence="4">Ribosomal protein S18 acetylase RimI</fullName>
    </submittedName>
</protein>
<dbReference type="InterPro" id="IPR050832">
    <property type="entry name" value="Bact_Acetyltransf"/>
</dbReference>
<dbReference type="Proteomes" id="UP000186513">
    <property type="component" value="Unassembled WGS sequence"/>
</dbReference>
<dbReference type="InterPro" id="IPR016181">
    <property type="entry name" value="Acyl_CoA_acyltransferase"/>
</dbReference>
<organism evidence="4 5">
    <name type="scientific">Chitinimonas taiwanensis DSM 18899</name>
    <dbReference type="NCBI Taxonomy" id="1121279"/>
    <lineage>
        <taxon>Bacteria</taxon>
        <taxon>Pseudomonadati</taxon>
        <taxon>Pseudomonadota</taxon>
        <taxon>Betaproteobacteria</taxon>
        <taxon>Neisseriales</taxon>
        <taxon>Chitinibacteraceae</taxon>
        <taxon>Chitinimonas</taxon>
    </lineage>
</organism>
<keyword evidence="5" id="KW-1185">Reference proteome</keyword>
<evidence type="ECO:0000256" key="1">
    <source>
        <dbReference type="ARBA" id="ARBA00022679"/>
    </source>
</evidence>
<gene>
    <name evidence="4" type="ORF">SAMN02745887_02447</name>
</gene>
<dbReference type="RefSeq" id="WP_072428953.1">
    <property type="nucleotide sequence ID" value="NZ_FPKR01000009.1"/>
</dbReference>
<feature type="domain" description="N-acetyltransferase" evidence="3">
    <location>
        <begin position="1"/>
        <end position="150"/>
    </location>
</feature>
<keyword evidence="4" id="KW-0689">Ribosomal protein</keyword>
<dbReference type="InterPro" id="IPR000182">
    <property type="entry name" value="GNAT_dom"/>
</dbReference>
<dbReference type="AlphaFoldDB" id="A0A1K2HMK1"/>
<dbReference type="Pfam" id="PF00583">
    <property type="entry name" value="Acetyltransf_1"/>
    <property type="match status" value="1"/>
</dbReference>
<name>A0A1K2HMK1_9NEIS</name>
<evidence type="ECO:0000313" key="4">
    <source>
        <dbReference type="EMBL" id="SFZ77482.1"/>
    </source>
</evidence>
<keyword evidence="1" id="KW-0808">Transferase</keyword>
<accession>A0A1K2HMK1</accession>
<evidence type="ECO:0000313" key="5">
    <source>
        <dbReference type="Proteomes" id="UP000186513"/>
    </source>
</evidence>
<dbReference type="GO" id="GO:0005840">
    <property type="term" value="C:ribosome"/>
    <property type="evidence" value="ECO:0007669"/>
    <property type="project" value="UniProtKB-KW"/>
</dbReference>
<proteinExistence type="predicted"/>
<evidence type="ECO:0000256" key="2">
    <source>
        <dbReference type="ARBA" id="ARBA00023315"/>
    </source>
</evidence>
<dbReference type="OrthoDB" id="9792929at2"/>
<dbReference type="EMBL" id="FPKR01000009">
    <property type="protein sequence ID" value="SFZ77482.1"/>
    <property type="molecule type" value="Genomic_DNA"/>
</dbReference>
<sequence>MQIRPLLPGDALEAPSKLFDAYRQFYGYASDLGAARIYLHMRLQSEQAKVFIAELAGKPVGFMLLYPSFCSLALAPIWVLNDLYVAPEARGTGVADALLQTARQLGLDSGAAYLMLSTAHDNQRAQAVYTRQGWQLDQVYRYYTLPLHSE</sequence>
<keyword evidence="4" id="KW-0687">Ribonucleoprotein</keyword>
<dbReference type="SUPFAM" id="SSF55729">
    <property type="entry name" value="Acyl-CoA N-acyltransferases (Nat)"/>
    <property type="match status" value="1"/>
</dbReference>
<dbReference type="Gene3D" id="3.40.630.30">
    <property type="match status" value="1"/>
</dbReference>
<dbReference type="PANTHER" id="PTHR43877:SF2">
    <property type="entry name" value="AMINOALKYLPHOSPHONATE N-ACETYLTRANSFERASE-RELATED"/>
    <property type="match status" value="1"/>
</dbReference>
<dbReference type="PANTHER" id="PTHR43877">
    <property type="entry name" value="AMINOALKYLPHOSPHONATE N-ACETYLTRANSFERASE-RELATED-RELATED"/>
    <property type="match status" value="1"/>
</dbReference>
<reference evidence="4 5" key="1">
    <citation type="submission" date="2016-11" db="EMBL/GenBank/DDBJ databases">
        <authorList>
            <person name="Jaros S."/>
            <person name="Januszkiewicz K."/>
            <person name="Wedrychowicz H."/>
        </authorList>
    </citation>
    <scope>NUCLEOTIDE SEQUENCE [LARGE SCALE GENOMIC DNA]</scope>
    <source>
        <strain evidence="4 5">DSM 18899</strain>
    </source>
</reference>
<evidence type="ECO:0000259" key="3">
    <source>
        <dbReference type="PROSITE" id="PS51186"/>
    </source>
</evidence>
<keyword evidence="2" id="KW-0012">Acyltransferase</keyword>
<dbReference type="PROSITE" id="PS51186">
    <property type="entry name" value="GNAT"/>
    <property type="match status" value="1"/>
</dbReference>
<dbReference type="CDD" id="cd04301">
    <property type="entry name" value="NAT_SF"/>
    <property type="match status" value="1"/>
</dbReference>